<dbReference type="OMA" id="SIANEMM"/>
<dbReference type="PANTHER" id="PTHR21146:SF2">
    <property type="entry name" value="MEF2BNB-LIKE PROTEIN"/>
    <property type="match status" value="1"/>
</dbReference>
<name>A0A151SE01_CAJCA</name>
<dbReference type="Gramene" id="C.cajan_24688.t">
    <property type="protein sequence ID" value="C.cajan_24688.t"/>
    <property type="gene ID" value="C.cajan_24688"/>
</dbReference>
<organism evidence="2 3">
    <name type="scientific">Cajanus cajan</name>
    <name type="common">Pigeon pea</name>
    <name type="synonym">Cajanus indicus</name>
    <dbReference type="NCBI Taxonomy" id="3821"/>
    <lineage>
        <taxon>Eukaryota</taxon>
        <taxon>Viridiplantae</taxon>
        <taxon>Streptophyta</taxon>
        <taxon>Embryophyta</taxon>
        <taxon>Tracheophyta</taxon>
        <taxon>Spermatophyta</taxon>
        <taxon>Magnoliopsida</taxon>
        <taxon>eudicotyledons</taxon>
        <taxon>Gunneridae</taxon>
        <taxon>Pentapetalae</taxon>
        <taxon>rosids</taxon>
        <taxon>fabids</taxon>
        <taxon>Fabales</taxon>
        <taxon>Fabaceae</taxon>
        <taxon>Papilionoideae</taxon>
        <taxon>50 kb inversion clade</taxon>
        <taxon>NPAAA clade</taxon>
        <taxon>indigoferoid/millettioid clade</taxon>
        <taxon>Phaseoleae</taxon>
        <taxon>Cajanus</taxon>
    </lineage>
</organism>
<accession>A0A151SE01</accession>
<dbReference type="AlphaFoldDB" id="A0A151SE01"/>
<dbReference type="Proteomes" id="UP000075243">
    <property type="component" value="Unassembled WGS sequence"/>
</dbReference>
<proteinExistence type="predicted"/>
<evidence type="ECO:0000256" key="1">
    <source>
        <dbReference type="SAM" id="MobiDB-lite"/>
    </source>
</evidence>
<dbReference type="EMBL" id="KQ483417">
    <property type="protein sequence ID" value="KYP53050.1"/>
    <property type="molecule type" value="Genomic_DNA"/>
</dbReference>
<evidence type="ECO:0000313" key="3">
    <source>
        <dbReference type="Proteomes" id="UP000075243"/>
    </source>
</evidence>
<feature type="region of interest" description="Disordered" evidence="1">
    <location>
        <begin position="188"/>
        <end position="208"/>
    </location>
</feature>
<gene>
    <name evidence="2" type="ORF">KK1_025052</name>
</gene>
<evidence type="ECO:0000313" key="2">
    <source>
        <dbReference type="EMBL" id="KYP53050.1"/>
    </source>
</evidence>
<sequence>MHEFSTVDGFMEISECMAEMTKYVANEPSVGLFFIQHHVQNAVPNVIKVRKSVVDKSHEMTLRTEDLDDSIKMCGIPIADKMIEDVKKSLATMATKQPKRGLIHPASSSQTARASFLDNAAFYAHEGNEKRSNYFSNVLKSAKQKASSFKWRQLDTRESIDSMDEKPPMYPNLPLSVTSARVTSSFPATETDELPVSSQLEDESQLEQSDVSDISINLLSVSERFDDFKANKEAKFEEWLDGTGNLDDKCGTGDEERS</sequence>
<dbReference type="Pfam" id="PF10167">
    <property type="entry name" value="BORCS8"/>
    <property type="match status" value="1"/>
</dbReference>
<keyword evidence="3" id="KW-1185">Reference proteome</keyword>
<reference evidence="2" key="1">
    <citation type="journal article" date="2012" name="Nat. Biotechnol.">
        <title>Draft genome sequence of pigeonpea (Cajanus cajan), an orphan legume crop of resource-poor farmers.</title>
        <authorList>
            <person name="Varshney R.K."/>
            <person name="Chen W."/>
            <person name="Li Y."/>
            <person name="Bharti A.K."/>
            <person name="Saxena R.K."/>
            <person name="Schlueter J.A."/>
            <person name="Donoghue M.T."/>
            <person name="Azam S."/>
            <person name="Fan G."/>
            <person name="Whaley A.M."/>
            <person name="Farmer A.D."/>
            <person name="Sheridan J."/>
            <person name="Iwata A."/>
            <person name="Tuteja R."/>
            <person name="Penmetsa R.V."/>
            <person name="Wu W."/>
            <person name="Upadhyaya H.D."/>
            <person name="Yang S.P."/>
            <person name="Shah T."/>
            <person name="Saxena K.B."/>
            <person name="Michael T."/>
            <person name="McCombie W.R."/>
            <person name="Yang B."/>
            <person name="Zhang G."/>
            <person name="Yang H."/>
            <person name="Wang J."/>
            <person name="Spillane C."/>
            <person name="Cook D.R."/>
            <person name="May G.D."/>
            <person name="Xu X."/>
            <person name="Jackson S.A."/>
        </authorList>
    </citation>
    <scope>NUCLEOTIDE SEQUENCE [LARGE SCALE GENOMIC DNA]</scope>
</reference>
<protein>
    <submittedName>
        <fullName evidence="2">Uncharacterized protein</fullName>
    </submittedName>
</protein>
<dbReference type="STRING" id="3821.A0A151SE01"/>
<dbReference type="PANTHER" id="PTHR21146">
    <property type="entry name" value="MEF2B PROTEIN"/>
    <property type="match status" value="1"/>
</dbReference>
<dbReference type="InterPro" id="IPR019320">
    <property type="entry name" value="BORCS8"/>
</dbReference>